<dbReference type="PANTHER" id="PTHR39600">
    <property type="entry name" value="PEPTIDASE INHIBITOR I78 FAMILY PROTEIN"/>
    <property type="match status" value="1"/>
</dbReference>
<dbReference type="AlphaFoldDB" id="A0A4R2NEY7"/>
<dbReference type="InterPro" id="IPR021719">
    <property type="entry name" value="Prot_inh_I78"/>
</dbReference>
<gene>
    <name evidence="3" type="ORF">EV674_103120</name>
</gene>
<evidence type="ECO:0000256" key="2">
    <source>
        <dbReference type="SAM" id="SignalP"/>
    </source>
</evidence>
<dbReference type="PROSITE" id="PS51257">
    <property type="entry name" value="PROKAR_LIPOPROTEIN"/>
    <property type="match status" value="1"/>
</dbReference>
<dbReference type="PANTHER" id="PTHR39600:SF1">
    <property type="entry name" value="PEPTIDASE INHIBITOR I78 FAMILY PROTEIN"/>
    <property type="match status" value="1"/>
</dbReference>
<feature type="chain" id="PRO_5020751906" evidence="2">
    <location>
        <begin position="20"/>
        <end position="106"/>
    </location>
</feature>
<name>A0A4R2NEY7_9BURK</name>
<feature type="signal peptide" evidence="2">
    <location>
        <begin position="1"/>
        <end position="19"/>
    </location>
</feature>
<sequence>MTKNRIPTLLACASAALLAACTSAPGTGPSALPSPGPRGGVCNAAPAQSFQGQSATASVIEQARVASGAAMARVLHPKQATTREFNNERLNLLVDGNGRITALHCG</sequence>
<feature type="region of interest" description="Disordered" evidence="1">
    <location>
        <begin position="25"/>
        <end position="45"/>
    </location>
</feature>
<keyword evidence="2" id="KW-0732">Signal</keyword>
<evidence type="ECO:0000313" key="4">
    <source>
        <dbReference type="Proteomes" id="UP000295182"/>
    </source>
</evidence>
<evidence type="ECO:0000313" key="3">
    <source>
        <dbReference type="EMBL" id="TCP19889.1"/>
    </source>
</evidence>
<dbReference type="Proteomes" id="UP000295182">
    <property type="component" value="Unassembled WGS sequence"/>
</dbReference>
<keyword evidence="4" id="KW-1185">Reference proteome</keyword>
<proteinExistence type="predicted"/>
<accession>A0A4R2NEY7</accession>
<dbReference type="OrthoDB" id="8724542at2"/>
<comment type="caution">
    <text evidence="3">The sequence shown here is derived from an EMBL/GenBank/DDBJ whole genome shotgun (WGS) entry which is preliminary data.</text>
</comment>
<dbReference type="EMBL" id="SLXH01000003">
    <property type="protein sequence ID" value="TCP19889.1"/>
    <property type="molecule type" value="Genomic_DNA"/>
</dbReference>
<dbReference type="Pfam" id="PF11720">
    <property type="entry name" value="Inhibitor_I78"/>
    <property type="match status" value="1"/>
</dbReference>
<evidence type="ECO:0000256" key="1">
    <source>
        <dbReference type="SAM" id="MobiDB-lite"/>
    </source>
</evidence>
<reference evidence="3 4" key="1">
    <citation type="submission" date="2019-03" db="EMBL/GenBank/DDBJ databases">
        <title>Genomic Encyclopedia of Type Strains, Phase IV (KMG-IV): sequencing the most valuable type-strain genomes for metagenomic binning, comparative biology and taxonomic classification.</title>
        <authorList>
            <person name="Goeker M."/>
        </authorList>
    </citation>
    <scope>NUCLEOTIDE SEQUENCE [LARGE SCALE GENOMIC DNA]</scope>
    <source>
        <strain evidence="3 4">DSM 1837</strain>
    </source>
</reference>
<dbReference type="RefSeq" id="WP_119012875.1">
    <property type="nucleotide sequence ID" value="NZ_QXNC01000010.1"/>
</dbReference>
<organism evidence="3 4">
    <name type="scientific">Simplicispira metamorpha</name>
    <dbReference type="NCBI Taxonomy" id="80881"/>
    <lineage>
        <taxon>Bacteria</taxon>
        <taxon>Pseudomonadati</taxon>
        <taxon>Pseudomonadota</taxon>
        <taxon>Betaproteobacteria</taxon>
        <taxon>Burkholderiales</taxon>
        <taxon>Comamonadaceae</taxon>
        <taxon>Simplicispira</taxon>
    </lineage>
</organism>
<protein>
    <submittedName>
        <fullName evidence="3">Peptidase inhibitor I78 family protein</fullName>
    </submittedName>
</protein>
<dbReference type="Gene3D" id="3.30.10.10">
    <property type="entry name" value="Trypsin Inhibitor V, subunit A"/>
    <property type="match status" value="1"/>
</dbReference>